<reference evidence="3 4" key="1">
    <citation type="submission" date="2016-09" db="EMBL/GenBank/DDBJ databases">
        <title>Extensive genetic diversity and differential bi-allelic expression allows diatom success in the polar Southern Ocean.</title>
        <authorList>
            <consortium name="DOE Joint Genome Institute"/>
            <person name="Mock T."/>
            <person name="Otillar R.P."/>
            <person name="Strauss J."/>
            <person name="Dupont C."/>
            <person name="Frickenhaus S."/>
            <person name="Maumus F."/>
            <person name="Mcmullan M."/>
            <person name="Sanges R."/>
            <person name="Schmutz J."/>
            <person name="Toseland A."/>
            <person name="Valas R."/>
            <person name="Veluchamy A."/>
            <person name="Ward B.J."/>
            <person name="Allen A."/>
            <person name="Barry K."/>
            <person name="Falciatore A."/>
            <person name="Ferrante M."/>
            <person name="Fortunato A.E."/>
            <person name="Gloeckner G."/>
            <person name="Gruber A."/>
            <person name="Hipkin R."/>
            <person name="Janech M."/>
            <person name="Kroth P."/>
            <person name="Leese F."/>
            <person name="Lindquist E."/>
            <person name="Lyon B.R."/>
            <person name="Martin J."/>
            <person name="Mayer C."/>
            <person name="Parker M."/>
            <person name="Quesneville H."/>
            <person name="Raymond J."/>
            <person name="Uhlig C."/>
            <person name="Valentin K.U."/>
            <person name="Worden A.Z."/>
            <person name="Armbrust E.V."/>
            <person name="Bowler C."/>
            <person name="Green B."/>
            <person name="Moulton V."/>
            <person name="Van Oosterhout C."/>
            <person name="Grigoriev I."/>
        </authorList>
    </citation>
    <scope>NUCLEOTIDE SEQUENCE [LARGE SCALE GENOMIC DNA]</scope>
    <source>
        <strain evidence="3 4">CCMP1102</strain>
    </source>
</reference>
<proteinExistence type="predicted"/>
<dbReference type="EMBL" id="KV784356">
    <property type="protein sequence ID" value="OEU18207.1"/>
    <property type="molecule type" value="Genomic_DNA"/>
</dbReference>
<feature type="region of interest" description="Disordered" evidence="1">
    <location>
        <begin position="418"/>
        <end position="447"/>
    </location>
</feature>
<dbReference type="InParanoid" id="A0A1E7FJ76"/>
<feature type="transmembrane region" description="Helical" evidence="2">
    <location>
        <begin position="349"/>
        <end position="371"/>
    </location>
</feature>
<protein>
    <submittedName>
        <fullName evidence="3">Uncharacterized protein</fullName>
    </submittedName>
</protein>
<keyword evidence="2" id="KW-0472">Membrane</keyword>
<feature type="transmembrane region" description="Helical" evidence="2">
    <location>
        <begin position="209"/>
        <end position="231"/>
    </location>
</feature>
<keyword evidence="2" id="KW-0812">Transmembrane</keyword>
<gene>
    <name evidence="3" type="ORF">FRACYDRAFT_236478</name>
</gene>
<evidence type="ECO:0000256" key="2">
    <source>
        <dbReference type="SAM" id="Phobius"/>
    </source>
</evidence>
<dbReference type="Proteomes" id="UP000095751">
    <property type="component" value="Unassembled WGS sequence"/>
</dbReference>
<evidence type="ECO:0000256" key="1">
    <source>
        <dbReference type="SAM" id="MobiDB-lite"/>
    </source>
</evidence>
<keyword evidence="2" id="KW-1133">Transmembrane helix</keyword>
<evidence type="ECO:0000313" key="4">
    <source>
        <dbReference type="Proteomes" id="UP000095751"/>
    </source>
</evidence>
<organism evidence="3 4">
    <name type="scientific">Fragilariopsis cylindrus CCMP1102</name>
    <dbReference type="NCBI Taxonomy" id="635003"/>
    <lineage>
        <taxon>Eukaryota</taxon>
        <taxon>Sar</taxon>
        <taxon>Stramenopiles</taxon>
        <taxon>Ochrophyta</taxon>
        <taxon>Bacillariophyta</taxon>
        <taxon>Bacillariophyceae</taxon>
        <taxon>Bacillariophycidae</taxon>
        <taxon>Bacillariales</taxon>
        <taxon>Bacillariaceae</taxon>
        <taxon>Fragilariopsis</taxon>
    </lineage>
</organism>
<feature type="transmembrane region" description="Helical" evidence="2">
    <location>
        <begin position="80"/>
        <end position="98"/>
    </location>
</feature>
<feature type="transmembrane region" description="Helical" evidence="2">
    <location>
        <begin position="267"/>
        <end position="284"/>
    </location>
</feature>
<dbReference type="AlphaFoldDB" id="A0A1E7FJ76"/>
<evidence type="ECO:0000313" key="3">
    <source>
        <dbReference type="EMBL" id="OEU18207.1"/>
    </source>
</evidence>
<name>A0A1E7FJ76_9STRA</name>
<feature type="transmembrane region" description="Helical" evidence="2">
    <location>
        <begin position="304"/>
        <end position="329"/>
    </location>
</feature>
<sequence length="467" mass="51928">MFTITIGLLGLTVMYVGMIIALHYLLPTSIDCLSNSNFNSGVVEDGDNGDDVTNTDTTTQELECQTEAVDNTILNWSSNFFISICFFMFAFQLSCCPSSSSSSIKKGRKKAKAVKDTRVCYKSAILSQIFMGGSFLLTGISSIMVPNSGIDDNHGLMGYFILEIISKIFFTFSALCMAQFGLDTTKNIDPALLRNTCCFCWCNSTSSKIWIAVCELLLVLSLSGILTGNIWCSTDPTLQVNDVNDVWLPTTTDNIAVCYTVTKYSDIVFHFSYALLWLPVGYLLRVASLAKPVTVLGLPTPISVVLAVIIQWTIGSMLIVVVFIIASILNKINNNNDDDDEDFYTIYFMIWNTIYGTVLYHWGMLITMYCLHNLSYGLTVPDRDDEDDIDEGPSVLSTEWWLTMLAFILPAETRKKKKKMNDDTNDDNVVEEEDEAGASAAGASPTQNKRVVSFEEIDYIVEEEIDV</sequence>
<dbReference type="KEGG" id="fcy:FRACYDRAFT_236478"/>
<dbReference type="OrthoDB" id="46928at2759"/>
<keyword evidence="4" id="KW-1185">Reference proteome</keyword>
<feature type="transmembrane region" description="Helical" evidence="2">
    <location>
        <begin position="119"/>
        <end position="144"/>
    </location>
</feature>
<feature type="transmembrane region" description="Helical" evidence="2">
    <location>
        <begin position="156"/>
        <end position="178"/>
    </location>
</feature>
<feature type="transmembrane region" description="Helical" evidence="2">
    <location>
        <begin position="7"/>
        <end position="26"/>
    </location>
</feature>
<accession>A0A1E7FJ76</accession>
<feature type="compositionally biased region" description="Acidic residues" evidence="1">
    <location>
        <begin position="423"/>
        <end position="436"/>
    </location>
</feature>